<dbReference type="Gene3D" id="2.40.10.500">
    <property type="match status" value="2"/>
</dbReference>
<feature type="compositionally biased region" description="Low complexity" evidence="9">
    <location>
        <begin position="241"/>
        <end position="250"/>
    </location>
</feature>
<evidence type="ECO:0000256" key="4">
    <source>
        <dbReference type="ARBA" id="ARBA00022695"/>
    </source>
</evidence>
<protein>
    <recommendedName>
        <fullName evidence="8">NAD(P)(+)--arginine ADP-ribosyltransferase</fullName>
        <ecNumber evidence="8">2.4.2.31</ecNumber>
    </recommendedName>
    <alternativeName>
        <fullName evidence="8">Mono(ADP-ribosyl)transferase</fullName>
    </alternativeName>
</protein>
<evidence type="ECO:0000313" key="12">
    <source>
        <dbReference type="Proteomes" id="UP000663832"/>
    </source>
</evidence>
<evidence type="ECO:0000256" key="9">
    <source>
        <dbReference type="SAM" id="MobiDB-lite"/>
    </source>
</evidence>
<evidence type="ECO:0000256" key="3">
    <source>
        <dbReference type="ARBA" id="ARBA00022679"/>
    </source>
</evidence>
<dbReference type="GO" id="GO:0016779">
    <property type="term" value="F:nucleotidyltransferase activity"/>
    <property type="evidence" value="ECO:0007669"/>
    <property type="project" value="UniProtKB-KW"/>
</dbReference>
<reference evidence="10" key="1">
    <citation type="submission" date="2021-02" db="EMBL/GenBank/DDBJ databases">
        <authorList>
            <person name="Nowell W R."/>
        </authorList>
    </citation>
    <scope>NUCLEOTIDE SEQUENCE</scope>
</reference>
<keyword evidence="8" id="KW-0520">NAD</keyword>
<dbReference type="Gene3D" id="2.120.10.30">
    <property type="entry name" value="TolB, C-terminal domain"/>
    <property type="match status" value="1"/>
</dbReference>
<comment type="catalytic activity">
    <reaction evidence="6 8">
        <text>L-arginyl-[protein] + NAD(+) = N(omega)-(ADP-D-ribosyl)-L-arginyl-[protein] + nicotinamide + H(+)</text>
        <dbReference type="Rhea" id="RHEA:19149"/>
        <dbReference type="Rhea" id="RHEA-COMP:10532"/>
        <dbReference type="Rhea" id="RHEA-COMP:15087"/>
        <dbReference type="ChEBI" id="CHEBI:15378"/>
        <dbReference type="ChEBI" id="CHEBI:17154"/>
        <dbReference type="ChEBI" id="CHEBI:29965"/>
        <dbReference type="ChEBI" id="CHEBI:57540"/>
        <dbReference type="ChEBI" id="CHEBI:142554"/>
        <dbReference type="EC" id="2.4.2.31"/>
    </reaction>
</comment>
<feature type="repeat" description="NHL" evidence="7">
    <location>
        <begin position="484"/>
        <end position="515"/>
    </location>
</feature>
<dbReference type="Pfam" id="PF01129">
    <property type="entry name" value="ART"/>
    <property type="match status" value="1"/>
</dbReference>
<dbReference type="GO" id="GO:0008270">
    <property type="term" value="F:zinc ion binding"/>
    <property type="evidence" value="ECO:0007669"/>
    <property type="project" value="UniProtKB-KW"/>
</dbReference>
<accession>A0A814MJ12</accession>
<evidence type="ECO:0000256" key="5">
    <source>
        <dbReference type="ARBA" id="ARBA00022737"/>
    </source>
</evidence>
<keyword evidence="5" id="KW-0677">Repeat</keyword>
<evidence type="ECO:0000256" key="6">
    <source>
        <dbReference type="ARBA" id="ARBA00047597"/>
    </source>
</evidence>
<keyword evidence="2 8" id="KW-0328">Glycosyltransferase</keyword>
<dbReference type="PROSITE" id="PS51125">
    <property type="entry name" value="NHL"/>
    <property type="match status" value="1"/>
</dbReference>
<keyword evidence="12" id="KW-1185">Reference proteome</keyword>
<evidence type="ECO:0000313" key="11">
    <source>
        <dbReference type="EMBL" id="CAF1406028.1"/>
    </source>
</evidence>
<comment type="caution">
    <text evidence="10">The sequence shown here is derived from an EMBL/GenBank/DDBJ whole genome shotgun (WGS) entry which is preliminary data.</text>
</comment>
<dbReference type="CDD" id="cd05819">
    <property type="entry name" value="NHL"/>
    <property type="match status" value="1"/>
</dbReference>
<dbReference type="InterPro" id="IPR011042">
    <property type="entry name" value="6-blade_b-propeller_TolB-like"/>
</dbReference>
<feature type="region of interest" description="Disordered" evidence="9">
    <location>
        <begin position="227"/>
        <end position="250"/>
    </location>
</feature>
<evidence type="ECO:0000256" key="1">
    <source>
        <dbReference type="ARBA" id="ARBA00009558"/>
    </source>
</evidence>
<keyword evidence="3 8" id="KW-0808">Transferase</keyword>
<evidence type="ECO:0000313" key="10">
    <source>
        <dbReference type="EMBL" id="CAF1079018.1"/>
    </source>
</evidence>
<dbReference type="InterPro" id="IPR001258">
    <property type="entry name" value="NHL_repeat"/>
</dbReference>
<dbReference type="SUPFAM" id="SSF101898">
    <property type="entry name" value="NHL repeat"/>
    <property type="match status" value="1"/>
</dbReference>
<evidence type="ECO:0000313" key="13">
    <source>
        <dbReference type="Proteomes" id="UP000663877"/>
    </source>
</evidence>
<dbReference type="GO" id="GO:0106274">
    <property type="term" value="F:NAD+-protein-arginine ADP-ribosyltransferase activity"/>
    <property type="evidence" value="ECO:0007669"/>
    <property type="project" value="UniProtKB-EC"/>
</dbReference>
<evidence type="ECO:0000256" key="7">
    <source>
        <dbReference type="PROSITE-ProRule" id="PRU00504"/>
    </source>
</evidence>
<dbReference type="Pfam" id="PF01436">
    <property type="entry name" value="NHL"/>
    <property type="match status" value="2"/>
</dbReference>
<dbReference type="EC" id="2.4.2.31" evidence="8"/>
<comment type="similarity">
    <text evidence="1 8">Belongs to the Arg-specific ADP-ribosyltransferase family.</text>
</comment>
<dbReference type="Gene3D" id="3.90.176.10">
    <property type="entry name" value="Toxin ADP-ribosyltransferase, Chain A, domain 1"/>
    <property type="match status" value="1"/>
</dbReference>
<sequence length="571" mass="63901">MSHSGDRFTNIELVNKRLPACFGYLTCELLSLEEATNELQNFLKDINRFVRLAKRHCTHPNDHNLTKDESAAIYIYTMELSGGSCIYRVLNQTLRLEDRSKVRPWFGYLKLLASATSKLPIFKGIVYRGLDKDVTMNFKKGQKITWWGISSCSTSVDVISSFISKSSSSTLFRIDCLNGKSVASYTCYPHENEVILMPGTKLEVVSNPLSHHGGLNIIHLKEINDDDDVEEESPKPLNPNSSQSSHSTISTATISKNPITAAQISTQSQIKQNQIQTKKNKYQQYGITVAGGNGQGENSNQLSYPQEICIDNDKSIYIVDRFNHRIVRWKLNSNTGQIIAGGNGKGNQNNQLNYPTHIFIDKKNNSFIISDKDNKRVIQYSGKNQQILISNISCWGLTIDKNGFIYVSDSQNNEVRRYKQGDTKGELIAGGNGKGNQLNQLNSPNYIFIDGDYSLYISDWGNNRVMKWKKDAKEGIIVAGGNGKGNSLNQLGGPHGVIVDHLGQIYVADYGNHRIMRWCEGDEEGEVVVGGTGEGNQSTQLNCPTGLSFDHEENLYVVDCFNHRIQKYEKI</sequence>
<proteinExistence type="inferred from homology"/>
<dbReference type="Proteomes" id="UP000663877">
    <property type="component" value="Unassembled WGS sequence"/>
</dbReference>
<evidence type="ECO:0000256" key="8">
    <source>
        <dbReference type="RuleBase" id="RU361228"/>
    </source>
</evidence>
<dbReference type="EMBL" id="CAJNOM010000381">
    <property type="protein sequence ID" value="CAF1406028.1"/>
    <property type="molecule type" value="Genomic_DNA"/>
</dbReference>
<dbReference type="Proteomes" id="UP000663832">
    <property type="component" value="Unassembled WGS sequence"/>
</dbReference>
<organism evidence="10 13">
    <name type="scientific">Adineta steineri</name>
    <dbReference type="NCBI Taxonomy" id="433720"/>
    <lineage>
        <taxon>Eukaryota</taxon>
        <taxon>Metazoa</taxon>
        <taxon>Spiralia</taxon>
        <taxon>Gnathifera</taxon>
        <taxon>Rotifera</taxon>
        <taxon>Eurotatoria</taxon>
        <taxon>Bdelloidea</taxon>
        <taxon>Adinetida</taxon>
        <taxon>Adinetidae</taxon>
        <taxon>Adineta</taxon>
    </lineage>
</organism>
<evidence type="ECO:0000256" key="2">
    <source>
        <dbReference type="ARBA" id="ARBA00022676"/>
    </source>
</evidence>
<keyword evidence="8" id="KW-0521">NADP</keyword>
<dbReference type="AlphaFoldDB" id="A0A814MJ12"/>
<dbReference type="OrthoDB" id="423533at2759"/>
<dbReference type="EMBL" id="CAJNOI010000112">
    <property type="protein sequence ID" value="CAF1079018.1"/>
    <property type="molecule type" value="Genomic_DNA"/>
</dbReference>
<dbReference type="PANTHER" id="PTHR24104">
    <property type="entry name" value="E3 UBIQUITIN-PROTEIN LIGASE NHLRC1-RELATED"/>
    <property type="match status" value="1"/>
</dbReference>
<name>A0A814MJ12_9BILA</name>
<dbReference type="PROSITE" id="PS51996">
    <property type="entry name" value="TR_MART"/>
    <property type="match status" value="1"/>
</dbReference>
<dbReference type="InterPro" id="IPR000768">
    <property type="entry name" value="ART"/>
</dbReference>
<dbReference type="PANTHER" id="PTHR24104:SF25">
    <property type="entry name" value="PROTEIN LIN-41"/>
    <property type="match status" value="1"/>
</dbReference>
<dbReference type="SUPFAM" id="SSF56399">
    <property type="entry name" value="ADP-ribosylation"/>
    <property type="match status" value="1"/>
</dbReference>
<dbReference type="InterPro" id="IPR050952">
    <property type="entry name" value="TRIM-NHL_E3_ligases"/>
</dbReference>
<gene>
    <name evidence="10" type="ORF">BJG266_LOCUS20152</name>
    <name evidence="11" type="ORF">QVE165_LOCUS37128</name>
</gene>
<keyword evidence="4" id="KW-0548">Nucleotidyltransferase</keyword>